<dbReference type="Proteomes" id="UP000252884">
    <property type="component" value="Unassembled WGS sequence"/>
</dbReference>
<name>A0A368XLY5_9BURK</name>
<accession>A0A368XLY5</accession>
<gene>
    <name evidence="1" type="ORF">DES41_108225</name>
</gene>
<dbReference type="AlphaFoldDB" id="A0A368XLY5"/>
<dbReference type="EMBL" id="QPJK01000008">
    <property type="protein sequence ID" value="RCW68048.1"/>
    <property type="molecule type" value="Genomic_DNA"/>
</dbReference>
<reference evidence="1 2" key="1">
    <citation type="submission" date="2018-07" db="EMBL/GenBank/DDBJ databases">
        <title>Genomic Encyclopedia of Type Strains, Phase IV (KMG-IV): sequencing the most valuable type-strain genomes for metagenomic binning, comparative biology and taxonomic classification.</title>
        <authorList>
            <person name="Goeker M."/>
        </authorList>
    </citation>
    <scope>NUCLEOTIDE SEQUENCE [LARGE SCALE GENOMIC DNA]</scope>
    <source>
        <strain evidence="1 2">DSM 21634</strain>
    </source>
</reference>
<sequence>MWPLAWGGWPSYPSFQLASQAPRVRVSRKRRWYPSAIAPEDESGDCGQPVGDGRCHPTVAANLSPVIADGGTLGVFSY</sequence>
<evidence type="ECO:0000313" key="1">
    <source>
        <dbReference type="EMBL" id="RCW68048.1"/>
    </source>
</evidence>
<protein>
    <submittedName>
        <fullName evidence="1">Uncharacterized protein</fullName>
    </submittedName>
</protein>
<organism evidence="1 2">
    <name type="scientific">Pseudorhodoferax soli</name>
    <dbReference type="NCBI Taxonomy" id="545864"/>
    <lineage>
        <taxon>Bacteria</taxon>
        <taxon>Pseudomonadati</taxon>
        <taxon>Pseudomonadota</taxon>
        <taxon>Betaproteobacteria</taxon>
        <taxon>Burkholderiales</taxon>
        <taxon>Comamonadaceae</taxon>
    </lineage>
</organism>
<evidence type="ECO:0000313" key="2">
    <source>
        <dbReference type="Proteomes" id="UP000252884"/>
    </source>
</evidence>
<keyword evidence="2" id="KW-1185">Reference proteome</keyword>
<comment type="caution">
    <text evidence="1">The sequence shown here is derived from an EMBL/GenBank/DDBJ whole genome shotgun (WGS) entry which is preliminary data.</text>
</comment>
<proteinExistence type="predicted"/>